<proteinExistence type="predicted"/>
<dbReference type="AlphaFoldDB" id="A0A8D8TGZ9"/>
<protein>
    <submittedName>
        <fullName evidence="1">Uncharacterized protein</fullName>
    </submittedName>
</protein>
<sequence>MYVVSKLQVYLLGIYFSNKNRDLKNLQILHHHFQSFTNNSSHSFPLHQSSPWSSHKTQVGSFTDGFITLHTGFPRLPLDGISFSALCSIFHPAGIVSWRPLR</sequence>
<dbReference type="EMBL" id="HBUF01274071">
    <property type="protein sequence ID" value="CAG6685927.1"/>
    <property type="molecule type" value="Transcribed_RNA"/>
</dbReference>
<name>A0A8D8TGZ9_9HEMI</name>
<organism evidence="1">
    <name type="scientific">Cacopsylla melanoneura</name>
    <dbReference type="NCBI Taxonomy" id="428564"/>
    <lineage>
        <taxon>Eukaryota</taxon>
        <taxon>Metazoa</taxon>
        <taxon>Ecdysozoa</taxon>
        <taxon>Arthropoda</taxon>
        <taxon>Hexapoda</taxon>
        <taxon>Insecta</taxon>
        <taxon>Pterygota</taxon>
        <taxon>Neoptera</taxon>
        <taxon>Paraneoptera</taxon>
        <taxon>Hemiptera</taxon>
        <taxon>Sternorrhyncha</taxon>
        <taxon>Psylloidea</taxon>
        <taxon>Psyllidae</taxon>
        <taxon>Psyllinae</taxon>
        <taxon>Cacopsylla</taxon>
    </lineage>
</organism>
<accession>A0A8D8TGZ9</accession>
<evidence type="ECO:0000313" key="1">
    <source>
        <dbReference type="EMBL" id="CAG6685927.1"/>
    </source>
</evidence>
<reference evidence="1" key="1">
    <citation type="submission" date="2021-05" db="EMBL/GenBank/DDBJ databases">
        <authorList>
            <person name="Alioto T."/>
            <person name="Alioto T."/>
            <person name="Gomez Garrido J."/>
        </authorList>
    </citation>
    <scope>NUCLEOTIDE SEQUENCE</scope>
</reference>